<accession>A0A9D2QI95</accession>
<gene>
    <name evidence="1" type="ORF">H9926_02895</name>
</gene>
<dbReference type="Proteomes" id="UP000823922">
    <property type="component" value="Unassembled WGS sequence"/>
</dbReference>
<dbReference type="SUPFAM" id="SSF51445">
    <property type="entry name" value="(Trans)glycosidases"/>
    <property type="match status" value="1"/>
</dbReference>
<sequence>MMLEELVNQPFEARKMYKRNVVPQVILREDCGRASVEFLDNGTFFYLKDGARVHHGFSCADTETGNRISTRTAALQSRSAEAVSDCLGNGRQIISVYEEKGLTLTQKIVLYSEGDLTVQIFLKEDGKLTRTRYMVPYSAPYPDASGKRIFLSLDQKMLLVPYDNDMWLRYESCVPAAGRPSYDVTAIYDEDTMEGMVIGALDFDVWKNAIRWNAHDARSLIAFCGIADGGTHDVCPHGIVEGWEVASARFVLSWQQDIRKGMEHYGDLCAKIRPARPWKNGRVPFGWNSYAALGGTLTVEHWKQAGEFMHESLPNYCDEDGVSYVNLDGAFGLDYDRIREIIGEIHARGQKAGWYAAPCNCPAALAELPVKGTDLKVKDLFLKDYEGRPLPPADNTVPFDVTHPVWEAYARKNIRVLTDLGVDYIKIDFLSHGSVEGDHYIKNVTGRMALNRVYSLLQEEIDACGREIFISLSIAPLFPYFLGNARRCCCDSFGHYDDVRYVLNALNFAWWTNGRIYRYNDPDHIPLYHSIIDGRGTTTENEARSRYYSAAISGTVMMLSDNYGPEGDPQIIEECQRRAKTFANDAAANRIARIGKAFVPVELRDGTTPFYTLSHEGRYYAAIFNFSEDTAELSFEAGKGSLPEKGSFFDIHGGEKTPYDGRISVTLSGRDAVILEVIPD</sequence>
<dbReference type="InterPro" id="IPR017853">
    <property type="entry name" value="GH"/>
</dbReference>
<evidence type="ECO:0000313" key="2">
    <source>
        <dbReference type="Proteomes" id="UP000823922"/>
    </source>
</evidence>
<organism evidence="1 2">
    <name type="scientific">Candidatus Eisenbergiella intestinigallinarum</name>
    <dbReference type="NCBI Taxonomy" id="2838549"/>
    <lineage>
        <taxon>Bacteria</taxon>
        <taxon>Bacillati</taxon>
        <taxon>Bacillota</taxon>
        <taxon>Clostridia</taxon>
        <taxon>Lachnospirales</taxon>
        <taxon>Lachnospiraceae</taxon>
        <taxon>Eisenbergiella</taxon>
    </lineage>
</organism>
<evidence type="ECO:0000313" key="1">
    <source>
        <dbReference type="EMBL" id="HJC86946.1"/>
    </source>
</evidence>
<dbReference type="Gene3D" id="3.20.20.70">
    <property type="entry name" value="Aldolase class I"/>
    <property type="match status" value="1"/>
</dbReference>
<reference evidence="1" key="1">
    <citation type="journal article" date="2021" name="PeerJ">
        <title>Extensive microbial diversity within the chicken gut microbiome revealed by metagenomics and culture.</title>
        <authorList>
            <person name="Gilroy R."/>
            <person name="Ravi A."/>
            <person name="Getino M."/>
            <person name="Pursley I."/>
            <person name="Horton D.L."/>
            <person name="Alikhan N.F."/>
            <person name="Baker D."/>
            <person name="Gharbi K."/>
            <person name="Hall N."/>
            <person name="Watson M."/>
            <person name="Adriaenssens E.M."/>
            <person name="Foster-Nyarko E."/>
            <person name="Jarju S."/>
            <person name="Secka A."/>
            <person name="Antonio M."/>
            <person name="Oren A."/>
            <person name="Chaudhuri R.R."/>
            <person name="La Ragione R."/>
            <person name="Hildebrand F."/>
            <person name="Pallen M.J."/>
        </authorList>
    </citation>
    <scope>NUCLEOTIDE SEQUENCE</scope>
    <source>
        <strain evidence="1">ChiBcec1-1630</strain>
    </source>
</reference>
<dbReference type="InterPro" id="IPR013785">
    <property type="entry name" value="Aldolase_TIM"/>
</dbReference>
<dbReference type="EMBL" id="DWVS01000067">
    <property type="protein sequence ID" value="HJC86946.1"/>
    <property type="molecule type" value="Genomic_DNA"/>
</dbReference>
<comment type="caution">
    <text evidence="1">The sequence shown here is derived from an EMBL/GenBank/DDBJ whole genome shotgun (WGS) entry which is preliminary data.</text>
</comment>
<evidence type="ECO:0008006" key="3">
    <source>
        <dbReference type="Google" id="ProtNLM"/>
    </source>
</evidence>
<reference evidence="1" key="2">
    <citation type="submission" date="2021-04" db="EMBL/GenBank/DDBJ databases">
        <authorList>
            <person name="Gilroy R."/>
        </authorList>
    </citation>
    <scope>NUCLEOTIDE SEQUENCE</scope>
    <source>
        <strain evidence="1">ChiBcec1-1630</strain>
    </source>
</reference>
<protein>
    <recommendedName>
        <fullName evidence="3">Alpha-galactosidase</fullName>
    </recommendedName>
</protein>
<dbReference type="AlphaFoldDB" id="A0A9D2QI95"/>
<name>A0A9D2QI95_9FIRM</name>
<proteinExistence type="predicted"/>